<keyword evidence="5 7" id="KW-1133">Transmembrane helix</keyword>
<dbReference type="Proteomes" id="UP000043763">
    <property type="component" value="Unassembled WGS sequence"/>
</dbReference>
<keyword evidence="10" id="KW-1185">Reference proteome</keyword>
<dbReference type="InterPro" id="IPR035906">
    <property type="entry name" value="MetI-like_sf"/>
</dbReference>
<keyword evidence="6 7" id="KW-0472">Membrane</keyword>
<keyword evidence="2 7" id="KW-0813">Transport</keyword>
<sequence length="346" mass="39024">MFTYFVIKRILKGIIMFIILMFMSSAIFNTVSEKTLKAQIEENINAEVRGLSNMRTEDVENFIKERRAYYYDIYWLNRSIGERIFIRGINTITFQFGKSSIMMDSNGNRDVIKIIGEALPRSIILFTTASVIQMMIGLIIGLIKARKAGGLFDRSTSIITMIVYGMPTWWLSMILIMIFVYKFKLFPSGGVHSIPTPTGIMYYLDMLWHMSLPLLTLTLIGFWGLSFVVRNIVLSTLQEDYIMAARARGISERSVLLGHTLRSSAPPIVTITLLGLFGSIAGSIIFEGIFSWPGLGNLYWISVQQNDIPVLMGNLAITTALYQLGLVILDISYGFLDPRIKVGGKM</sequence>
<keyword evidence="4 7" id="KW-0812">Transmembrane</keyword>
<gene>
    <name evidence="9" type="ORF">BRSU_1456</name>
</gene>
<reference evidence="10" key="1">
    <citation type="submission" date="2015-04" db="EMBL/GenBank/DDBJ databases">
        <authorList>
            <person name="Mushtaq Mamoona"/>
        </authorList>
    </citation>
    <scope>NUCLEOTIDE SEQUENCE [LARGE SCALE GENOMIC DNA]</scope>
    <source>
        <strain evidence="10">AN4859/03</strain>
    </source>
</reference>
<dbReference type="Pfam" id="PF00528">
    <property type="entry name" value="BPD_transp_1"/>
    <property type="match status" value="1"/>
</dbReference>
<evidence type="ECO:0000256" key="7">
    <source>
        <dbReference type="RuleBase" id="RU363032"/>
    </source>
</evidence>
<feature type="transmembrane region" description="Helical" evidence="7">
    <location>
        <begin position="9"/>
        <end position="28"/>
    </location>
</feature>
<comment type="similarity">
    <text evidence="7">Belongs to the binding-protein-dependent transport system permease family.</text>
</comment>
<evidence type="ECO:0000313" key="9">
    <source>
        <dbReference type="EMBL" id="CRF33462.1"/>
    </source>
</evidence>
<evidence type="ECO:0000313" key="10">
    <source>
        <dbReference type="Proteomes" id="UP000043763"/>
    </source>
</evidence>
<dbReference type="CDD" id="cd06261">
    <property type="entry name" value="TM_PBP2"/>
    <property type="match status" value="1"/>
</dbReference>
<feature type="transmembrane region" description="Helical" evidence="7">
    <location>
        <begin position="123"/>
        <end position="143"/>
    </location>
</feature>
<feature type="transmembrane region" description="Helical" evidence="7">
    <location>
        <begin position="268"/>
        <end position="290"/>
    </location>
</feature>
<organism evidence="9 10">
    <name type="scientific">Brachyspira suanatina</name>
    <dbReference type="NCBI Taxonomy" id="381802"/>
    <lineage>
        <taxon>Bacteria</taxon>
        <taxon>Pseudomonadati</taxon>
        <taxon>Spirochaetota</taxon>
        <taxon>Spirochaetia</taxon>
        <taxon>Brachyspirales</taxon>
        <taxon>Brachyspiraceae</taxon>
        <taxon>Brachyspira</taxon>
    </lineage>
</organism>
<evidence type="ECO:0000256" key="6">
    <source>
        <dbReference type="ARBA" id="ARBA00023136"/>
    </source>
</evidence>
<evidence type="ECO:0000256" key="4">
    <source>
        <dbReference type="ARBA" id="ARBA00022692"/>
    </source>
</evidence>
<dbReference type="EMBL" id="CVLB01000001">
    <property type="protein sequence ID" value="CRF33462.1"/>
    <property type="molecule type" value="Genomic_DNA"/>
</dbReference>
<feature type="transmembrane region" description="Helical" evidence="7">
    <location>
        <begin position="310"/>
        <end position="336"/>
    </location>
</feature>
<dbReference type="GO" id="GO:0005886">
    <property type="term" value="C:plasma membrane"/>
    <property type="evidence" value="ECO:0007669"/>
    <property type="project" value="UniProtKB-SubCell"/>
</dbReference>
<accession>A0A0G4K748</accession>
<evidence type="ECO:0000256" key="5">
    <source>
        <dbReference type="ARBA" id="ARBA00022989"/>
    </source>
</evidence>
<evidence type="ECO:0000256" key="2">
    <source>
        <dbReference type="ARBA" id="ARBA00022448"/>
    </source>
</evidence>
<feature type="transmembrane region" description="Helical" evidence="7">
    <location>
        <begin position="206"/>
        <end position="229"/>
    </location>
</feature>
<dbReference type="PANTHER" id="PTHR30465">
    <property type="entry name" value="INNER MEMBRANE ABC TRANSPORTER"/>
    <property type="match status" value="1"/>
</dbReference>
<evidence type="ECO:0000256" key="1">
    <source>
        <dbReference type="ARBA" id="ARBA00004651"/>
    </source>
</evidence>
<name>A0A0G4K748_9SPIR</name>
<dbReference type="SUPFAM" id="SSF161098">
    <property type="entry name" value="MetI-like"/>
    <property type="match status" value="1"/>
</dbReference>
<comment type="subcellular location">
    <subcellularLocation>
        <location evidence="1 7">Cell membrane</location>
        <topology evidence="1 7">Multi-pass membrane protein</topology>
    </subcellularLocation>
</comment>
<proteinExistence type="inferred from homology"/>
<protein>
    <submittedName>
        <fullName evidence="9">Peptide ABC transporter permease</fullName>
    </submittedName>
</protein>
<dbReference type="AlphaFoldDB" id="A0A0G4K748"/>
<dbReference type="RefSeq" id="WP_048594658.1">
    <property type="nucleotide sequence ID" value="NZ_CVLB01000001.1"/>
</dbReference>
<dbReference type="PROSITE" id="PS50928">
    <property type="entry name" value="ABC_TM1"/>
    <property type="match status" value="1"/>
</dbReference>
<dbReference type="Gene3D" id="1.10.3720.10">
    <property type="entry name" value="MetI-like"/>
    <property type="match status" value="1"/>
</dbReference>
<evidence type="ECO:0000259" key="8">
    <source>
        <dbReference type="PROSITE" id="PS50928"/>
    </source>
</evidence>
<dbReference type="InterPro" id="IPR000515">
    <property type="entry name" value="MetI-like"/>
</dbReference>
<keyword evidence="3" id="KW-1003">Cell membrane</keyword>
<feature type="domain" description="ABC transmembrane type-1" evidence="8">
    <location>
        <begin position="119"/>
        <end position="333"/>
    </location>
</feature>
<dbReference type="GO" id="GO:0055085">
    <property type="term" value="P:transmembrane transport"/>
    <property type="evidence" value="ECO:0007669"/>
    <property type="project" value="InterPro"/>
</dbReference>
<feature type="transmembrane region" description="Helical" evidence="7">
    <location>
        <begin position="155"/>
        <end position="181"/>
    </location>
</feature>
<dbReference type="OrthoDB" id="9769919at2"/>
<dbReference type="PANTHER" id="PTHR30465:SF45">
    <property type="entry name" value="BINDING-PROTEIN-DEPENDENT TRANSPORT SYSTEMS INNER MEMBRANE COMPONENT"/>
    <property type="match status" value="1"/>
</dbReference>
<evidence type="ECO:0000256" key="3">
    <source>
        <dbReference type="ARBA" id="ARBA00022475"/>
    </source>
</evidence>